<name>A0A0E9P6R0_ANGAN</name>
<protein>
    <submittedName>
        <fullName evidence="1">Uncharacterized protein</fullName>
    </submittedName>
</protein>
<organism evidence="1">
    <name type="scientific">Anguilla anguilla</name>
    <name type="common">European freshwater eel</name>
    <name type="synonym">Muraena anguilla</name>
    <dbReference type="NCBI Taxonomy" id="7936"/>
    <lineage>
        <taxon>Eukaryota</taxon>
        <taxon>Metazoa</taxon>
        <taxon>Chordata</taxon>
        <taxon>Craniata</taxon>
        <taxon>Vertebrata</taxon>
        <taxon>Euteleostomi</taxon>
        <taxon>Actinopterygii</taxon>
        <taxon>Neopterygii</taxon>
        <taxon>Teleostei</taxon>
        <taxon>Anguilliformes</taxon>
        <taxon>Anguillidae</taxon>
        <taxon>Anguilla</taxon>
    </lineage>
</organism>
<dbReference type="AlphaFoldDB" id="A0A0E9P6R0"/>
<evidence type="ECO:0000313" key="1">
    <source>
        <dbReference type="EMBL" id="JAH00286.1"/>
    </source>
</evidence>
<accession>A0A0E9P6R0</accession>
<dbReference type="EMBL" id="GBXM01108291">
    <property type="protein sequence ID" value="JAH00286.1"/>
    <property type="molecule type" value="Transcribed_RNA"/>
</dbReference>
<proteinExistence type="predicted"/>
<reference evidence="1" key="2">
    <citation type="journal article" date="2015" name="Fish Shellfish Immunol.">
        <title>Early steps in the European eel (Anguilla anguilla)-Vibrio vulnificus interaction in the gills: Role of the RtxA13 toxin.</title>
        <authorList>
            <person name="Callol A."/>
            <person name="Pajuelo D."/>
            <person name="Ebbesson L."/>
            <person name="Teles M."/>
            <person name="MacKenzie S."/>
            <person name="Amaro C."/>
        </authorList>
    </citation>
    <scope>NUCLEOTIDE SEQUENCE</scope>
</reference>
<sequence length="32" mass="3603">MSNSFGMFHNSTTLLELEVTMTNMQGRSPLEV</sequence>
<reference evidence="1" key="1">
    <citation type="submission" date="2014-11" db="EMBL/GenBank/DDBJ databases">
        <authorList>
            <person name="Amaro Gonzalez C."/>
        </authorList>
    </citation>
    <scope>NUCLEOTIDE SEQUENCE</scope>
</reference>